<reference evidence="1 2" key="1">
    <citation type="submission" date="2024-04" db="EMBL/GenBank/DDBJ databases">
        <title>Isolation and characterization of novel acetogenic strains of the genera Terrisporobacter and Acetoanaerobium.</title>
        <authorList>
            <person name="Boeer T."/>
            <person name="Schueler M.A."/>
            <person name="Lueschen A."/>
            <person name="Eysell L."/>
            <person name="Droege J."/>
            <person name="Heinemann M."/>
            <person name="Engelhardt L."/>
            <person name="Basen M."/>
            <person name="Daniel R."/>
        </authorList>
    </citation>
    <scope>NUCLEOTIDE SEQUENCE [LARGE SCALE GENOMIC DNA]</scope>
    <source>
        <strain evidence="1 2">ELB</strain>
    </source>
</reference>
<sequence length="56" mass="6667">MAKCERKVIIKSSGKEMDKTVLYSLFYDMIEKDLERDIKRLRGNEHEKKNNMSTKS</sequence>
<proteinExistence type="predicted"/>
<organism evidence="1 2">
    <name type="scientific">Terrisporobacter petrolearius</name>
    <dbReference type="NCBI Taxonomy" id="1460447"/>
    <lineage>
        <taxon>Bacteria</taxon>
        <taxon>Bacillati</taxon>
        <taxon>Bacillota</taxon>
        <taxon>Clostridia</taxon>
        <taxon>Peptostreptococcales</taxon>
        <taxon>Peptostreptococcaceae</taxon>
        <taxon>Terrisporobacter</taxon>
    </lineage>
</organism>
<name>A0ABZ3FBL4_9FIRM</name>
<accession>A0ABZ3FBL4</accession>
<protein>
    <submittedName>
        <fullName evidence="1">Uncharacterized protein</fullName>
    </submittedName>
</protein>
<dbReference type="Proteomes" id="UP001477947">
    <property type="component" value="Chromosome"/>
</dbReference>
<evidence type="ECO:0000313" key="1">
    <source>
        <dbReference type="EMBL" id="XAM41105.1"/>
    </source>
</evidence>
<gene>
    <name evidence="1" type="ORF">TPELB_14160</name>
</gene>
<dbReference type="RefSeq" id="WP_343339067.1">
    <property type="nucleotide sequence ID" value="NZ_CP154622.1"/>
</dbReference>
<keyword evidence="2" id="KW-1185">Reference proteome</keyword>
<evidence type="ECO:0000313" key="2">
    <source>
        <dbReference type="Proteomes" id="UP001477947"/>
    </source>
</evidence>
<dbReference type="EMBL" id="CP154622">
    <property type="protein sequence ID" value="XAM41105.1"/>
    <property type="molecule type" value="Genomic_DNA"/>
</dbReference>